<proteinExistence type="predicted"/>
<reference evidence="3" key="1">
    <citation type="submission" date="2016-10" db="EMBL/GenBank/DDBJ databases">
        <authorList>
            <person name="Varghese N."/>
            <person name="Submissions S."/>
        </authorList>
    </citation>
    <scope>NUCLEOTIDE SEQUENCE [LARGE SCALE GENOMIC DNA]</scope>
    <source>
        <strain evidence="3">DSM 18887</strain>
    </source>
</reference>
<name>A0A1H9DDF6_9GAMM</name>
<gene>
    <name evidence="2" type="ORF">SAMN03080615_00486</name>
</gene>
<sequence length="1547" mass="174494">MPGRNGMVLKKKTTSLADVYLKPLNESISFVKSVSSGTGLGKSWSAIFAALEFVKSKTEKGDETPHIFFYTAPQHNQISFDDRIVKKLQDAGCDVVKVRPISAMALSNIEQEMNSYDIAKDLIKTPTDKLNNLYNDLIKICTTIDRAIDRSDSTNPIDLALKLKTIRYQIGRIEQEQGKGSKFQADEDSPKSNISDDIDEDLTFIKEQENEEEANRSKDRIVKAMEKITSSLVLLTKHSYTNEPFRKSLKENLSDQSYKKFREVSSSFHPFLHIQTSDSRFFILAMTIKKFMTKHSVLAPRIMKTKNIIRWGNRPVDIREIVSDRSSINTKAAEIFDNASDTNTVVSHTDNVLSKIFCANYTFFIDESDASKEVISKELSRNVEDAELIQAIGAFSKEVGDVLLNESHTFLSQLVERQPERSLVDIFRDIYNDDSVPRMLSKEALLKARGKIYQSLINCEWKHLNGESDPSEIMEKINSFLKNALTAPYCTVEQSVDAQVFNTTAAFGGEMYGFTGSKNIDNFIVVSMGNSFRITEADRAKDIPFPSLPLSYFMLLISECYLYFRLILKGIGGESSDINQSLSFNECIAENDKTKFQKLMNKYYSESAPFSGVGAPFRQDGNSDLPLHTDAAKASIRITHRITNDLFSEAFSDGKEIAALVNDDVKSFSSAVSTPIDMDFSYKKGHTIYGMVQIENSNYPIKNGLHHVAFPTSFRSQSAEKYLVDLVDNEKRINGIFVMSATGGFENNHISAFSLVALRKLLEGTKAVFVEMSKEDYLLTNIKQNERAEFKNINSQLLIELDEPSFRKSLMSEIGYLIKKIRSDSIDSISSNIAQLAAMNKHKHKELDNVMIAISKALENDSQSPTFALALAQTHKNVLRALTYAAQIHSVSVNGSPYFITPYLNHRPSTDNTDQATGYGVFQITNHANNANRWGVSSPFNKEHGTSNTIVVCYSSPFEKALKKILKTAIYNPHSDEYKLKKLLLPNSRPQDPVKEASSPNFNPMDYLLSSAHGNNVIIVSAYVSAARGINLIVDKVAPPKAKISSKDDPQGHMFAHGNEQQTSSKELKLEPKDLDHLYICAAPFYSEVNQPIVEDSLNRVQAQKRYFTECDLYYYYIEYLARKGHDNPEELFMSDQVDLATRNTDQEAFEYFDEQHHLSIFSTLQQGIGRIERTNASQSQNIYLCPEAYDVLKDGITAVISNLNDEEIDRVVGSMSYANGTLANSIIDQIDYHSEDSSESSEQTSKKSPEHRIFDNGKSIMLQAHQDLRNPSESTYKPETVSKLIDFYEVFRSELPWTEGAESYLVELKEALVKLPEPIQDQMAKFILTLFVKSPVEIHDFEPKNFNQKISKKRLIGLLEHAADFEQSLSIKSQNLQNPYVTRVPDGFMYPCSWFIPDLAGNYGEYVLKSVIEILSRNPENKHLNRKNSDQARACYEWADNFIVQGNKVLALDAKHYASIGYHMIRTPEDAKRNEVLLYKLASHLKTIESVFEGYDVHLIAINTVDRSDSNVGLKATTQSKNLFLLSALDKPQTIAAYLADHFAGM</sequence>
<feature type="region of interest" description="Disordered" evidence="1">
    <location>
        <begin position="1042"/>
        <end position="1066"/>
    </location>
</feature>
<dbReference type="EMBL" id="FOGB01000001">
    <property type="protein sequence ID" value="SEQ11409.1"/>
    <property type="molecule type" value="Genomic_DNA"/>
</dbReference>
<evidence type="ECO:0000256" key="1">
    <source>
        <dbReference type="SAM" id="MobiDB-lite"/>
    </source>
</evidence>
<feature type="region of interest" description="Disordered" evidence="1">
    <location>
        <begin position="177"/>
        <end position="196"/>
    </location>
</feature>
<keyword evidence="3" id="KW-1185">Reference proteome</keyword>
<protein>
    <submittedName>
        <fullName evidence="2">Uncharacterized protein</fullName>
    </submittedName>
</protein>
<evidence type="ECO:0000313" key="2">
    <source>
        <dbReference type="EMBL" id="SEQ11409.1"/>
    </source>
</evidence>
<evidence type="ECO:0000313" key="3">
    <source>
        <dbReference type="Proteomes" id="UP000198749"/>
    </source>
</evidence>
<organism evidence="2 3">
    <name type="scientific">Amphritea atlantica</name>
    <dbReference type="NCBI Taxonomy" id="355243"/>
    <lineage>
        <taxon>Bacteria</taxon>
        <taxon>Pseudomonadati</taxon>
        <taxon>Pseudomonadota</taxon>
        <taxon>Gammaproteobacteria</taxon>
        <taxon>Oceanospirillales</taxon>
        <taxon>Oceanospirillaceae</taxon>
        <taxon>Amphritea</taxon>
    </lineage>
</organism>
<accession>A0A1H9DDF6</accession>
<dbReference type="Proteomes" id="UP000198749">
    <property type="component" value="Unassembled WGS sequence"/>
</dbReference>
<feature type="compositionally biased region" description="Basic and acidic residues" evidence="1">
    <location>
        <begin position="177"/>
        <end position="190"/>
    </location>
</feature>